<reference evidence="3" key="1">
    <citation type="journal article" date="2011" name="Nat. Biotechnol.">
        <title>The genomic sequence of the Chinese hamster ovary (CHO)-K1 cell line.</title>
        <authorList>
            <person name="Xu X."/>
            <person name="Nagarajan H."/>
            <person name="Lewis N.E."/>
            <person name="Pan S."/>
            <person name="Cai Z."/>
            <person name="Liu X."/>
            <person name="Chen W."/>
            <person name="Xie M."/>
            <person name="Wang W."/>
            <person name="Hammond S."/>
            <person name="Andersen M.R."/>
            <person name="Neff N."/>
            <person name="Passarelli B."/>
            <person name="Koh W."/>
            <person name="Fan H.C."/>
            <person name="Wang J."/>
            <person name="Gui Y."/>
            <person name="Lee K.H."/>
            <person name="Betenbaugh M.J."/>
            <person name="Quake S.R."/>
            <person name="Famili I."/>
            <person name="Palsson B.O."/>
            <person name="Wang J."/>
        </authorList>
    </citation>
    <scope>NUCLEOTIDE SEQUENCE [LARGE SCALE GENOMIC DNA]</scope>
    <source>
        <strain evidence="3">CHO K1 cell line</strain>
    </source>
</reference>
<protein>
    <submittedName>
        <fullName evidence="2">Uncharacterized protein</fullName>
    </submittedName>
</protein>
<dbReference type="EMBL" id="JH000161">
    <property type="protein sequence ID" value="EGV98453.1"/>
    <property type="molecule type" value="Genomic_DNA"/>
</dbReference>
<dbReference type="InParanoid" id="G3H5K0"/>
<accession>G3H5K0</accession>
<feature type="region of interest" description="Disordered" evidence="1">
    <location>
        <begin position="26"/>
        <end position="47"/>
    </location>
</feature>
<proteinExistence type="predicted"/>
<dbReference type="Proteomes" id="UP000001075">
    <property type="component" value="Unassembled WGS sequence"/>
</dbReference>
<evidence type="ECO:0000313" key="2">
    <source>
        <dbReference type="EMBL" id="EGV98453.1"/>
    </source>
</evidence>
<feature type="compositionally biased region" description="Low complexity" evidence="1">
    <location>
        <begin position="26"/>
        <end position="37"/>
    </location>
</feature>
<gene>
    <name evidence="2" type="ORF">I79_005583</name>
</gene>
<name>G3H5K0_CRIGR</name>
<sequence>MMFQTGSDIARRFIFKKRKKKVSLSFPSAPAPAARCDPPARRDANKASDKSYKIYRCMIIDTELTDENPSHWPSSIVTNTSLSVYSFGPNLGRWLA</sequence>
<feature type="compositionally biased region" description="Basic and acidic residues" evidence="1">
    <location>
        <begin position="38"/>
        <end position="47"/>
    </location>
</feature>
<evidence type="ECO:0000256" key="1">
    <source>
        <dbReference type="SAM" id="MobiDB-lite"/>
    </source>
</evidence>
<organism evidence="2 3">
    <name type="scientific">Cricetulus griseus</name>
    <name type="common">Chinese hamster</name>
    <name type="synonym">Cricetulus barabensis griseus</name>
    <dbReference type="NCBI Taxonomy" id="10029"/>
    <lineage>
        <taxon>Eukaryota</taxon>
        <taxon>Metazoa</taxon>
        <taxon>Chordata</taxon>
        <taxon>Craniata</taxon>
        <taxon>Vertebrata</taxon>
        <taxon>Euteleostomi</taxon>
        <taxon>Mammalia</taxon>
        <taxon>Eutheria</taxon>
        <taxon>Euarchontoglires</taxon>
        <taxon>Glires</taxon>
        <taxon>Rodentia</taxon>
        <taxon>Myomorpha</taxon>
        <taxon>Muroidea</taxon>
        <taxon>Cricetidae</taxon>
        <taxon>Cricetinae</taxon>
        <taxon>Cricetulus</taxon>
    </lineage>
</organism>
<dbReference type="AlphaFoldDB" id="G3H5K0"/>
<evidence type="ECO:0000313" key="3">
    <source>
        <dbReference type="Proteomes" id="UP000001075"/>
    </source>
</evidence>